<feature type="transmembrane region" description="Helical" evidence="9">
    <location>
        <begin position="415"/>
        <end position="433"/>
    </location>
</feature>
<evidence type="ECO:0000256" key="5">
    <source>
        <dbReference type="ARBA" id="ARBA00022989"/>
    </source>
</evidence>
<dbReference type="PROSITE" id="PS50267">
    <property type="entry name" value="NA_NEUROTRAN_SYMP_3"/>
    <property type="match status" value="1"/>
</dbReference>
<keyword evidence="4" id="KW-0769">Symport</keyword>
<evidence type="ECO:0000256" key="2">
    <source>
        <dbReference type="ARBA" id="ARBA00022448"/>
    </source>
</evidence>
<evidence type="ECO:0000313" key="10">
    <source>
        <dbReference type="EMBL" id="EGT31578.1"/>
    </source>
</evidence>
<comment type="subcellular location">
    <subcellularLocation>
        <location evidence="1">Membrane</location>
        <topology evidence="1">Multi-pass membrane protein</topology>
    </subcellularLocation>
</comment>
<feature type="transmembrane region" description="Helical" evidence="9">
    <location>
        <begin position="234"/>
        <end position="259"/>
    </location>
</feature>
<feature type="transmembrane region" description="Helical" evidence="9">
    <location>
        <begin position="279"/>
        <end position="299"/>
    </location>
</feature>
<dbReference type="PANTHER" id="PTHR11616">
    <property type="entry name" value="SODIUM/CHLORIDE DEPENDENT TRANSPORTER"/>
    <property type="match status" value="1"/>
</dbReference>
<feature type="binding site" evidence="7">
    <location>
        <position position="43"/>
    </location>
    <ligand>
        <name>Na(+)</name>
        <dbReference type="ChEBI" id="CHEBI:29101"/>
        <label>1</label>
    </ligand>
</feature>
<dbReference type="SUPFAM" id="SSF161070">
    <property type="entry name" value="SNF-like"/>
    <property type="match status" value="1"/>
</dbReference>
<feature type="transmembrane region" description="Helical" evidence="9">
    <location>
        <begin position="28"/>
        <end position="45"/>
    </location>
</feature>
<feature type="transmembrane region" description="Helical" evidence="9">
    <location>
        <begin position="109"/>
        <end position="133"/>
    </location>
</feature>
<feature type="transmembrane region" description="Helical" evidence="9">
    <location>
        <begin position="57"/>
        <end position="75"/>
    </location>
</feature>
<dbReference type="InterPro" id="IPR037272">
    <property type="entry name" value="SNS_sf"/>
</dbReference>
<feature type="transmembrane region" description="Helical" evidence="9">
    <location>
        <begin position="532"/>
        <end position="557"/>
    </location>
</feature>
<feature type="transmembrane region" description="Helical" evidence="9">
    <location>
        <begin position="453"/>
        <end position="471"/>
    </location>
</feature>
<evidence type="ECO:0000256" key="1">
    <source>
        <dbReference type="ARBA" id="ARBA00004141"/>
    </source>
</evidence>
<keyword evidence="5 9" id="KW-1133">Transmembrane helix</keyword>
<keyword evidence="8" id="KW-1015">Disulfide bond</keyword>
<dbReference type="GO" id="GO:0005283">
    <property type="term" value="F:amino acid:sodium symporter activity"/>
    <property type="evidence" value="ECO:0007669"/>
    <property type="project" value="TreeGrafter"/>
</dbReference>
<dbReference type="GO" id="GO:0046872">
    <property type="term" value="F:metal ion binding"/>
    <property type="evidence" value="ECO:0007669"/>
    <property type="project" value="UniProtKB-KW"/>
</dbReference>
<organism evidence="11">
    <name type="scientific">Caenorhabditis brenneri</name>
    <name type="common">Nematode worm</name>
    <dbReference type="NCBI Taxonomy" id="135651"/>
    <lineage>
        <taxon>Eukaryota</taxon>
        <taxon>Metazoa</taxon>
        <taxon>Ecdysozoa</taxon>
        <taxon>Nematoda</taxon>
        <taxon>Chromadorea</taxon>
        <taxon>Rhabditida</taxon>
        <taxon>Rhabditina</taxon>
        <taxon>Rhabditomorpha</taxon>
        <taxon>Rhabditoidea</taxon>
        <taxon>Rhabditidae</taxon>
        <taxon>Peloderinae</taxon>
        <taxon>Caenorhabditis</taxon>
    </lineage>
</organism>
<sequence>MWFEESSWSNLRLTDLVEEWRDLWPHKIEFIVSAMAYLFAMTNFLNLPKLILENGGLAFAAAYAAVVGVLCMPTMVMEMSIGQVTGRAPVLAFYHLFPVFKGIGVSQILFTLVVLACMTKFLSTLCLFLYYYFWTLQAGRSGLPWLNCKAFPEFVSQPCREAGSITNITQIHNRLNTIQAESSMMQFLTTLERPSESIADFKDFQYSVLIAQGAIWIAVFFAICCGVRFVGKPVAFVLMLAFSALLTFFIRSATLGGVTEILEIYWQSTNWEKLADYQVWRLAIEQAILGTGIGYGAFITMSSYMKRSNNLVCDAFFLSIWHLIISFVQTVSVICIVGFLSMKLGIHPSELLETGEDQMWYMLAYVSYLPPFWSAVILSISICTLFSVLVILSLSVLSTVEDSFGINWSKCCRRFILALFVCAFCYGLTVYFATQAGRHAYELATRSIKYCTIYFILTAELFATAWFYCAHKLGNDLHAMMKNRCCSCFGHFFLYFTYLLPVLPAGVAFLNALDYKFASFSAPIHEWKYSEYVGIAIAMVPLLPIPFYFFMTILYACCCKGKDHQKTCKRIRGVFSHSLQNHNQHRNEKVQPIPRYTSNAPGYLLLPQAPLAEPEIYPLGVLLKSNGFRPPVFFSFFLYFLFIIPSYIFSVWYCFVEERKDSILPLNSGDYNNNISLNSISAIVTHKDVQVY</sequence>
<name>G0PK15_CAEBE</name>
<feature type="transmembrane region" description="Helical" evidence="9">
    <location>
        <begin position="204"/>
        <end position="227"/>
    </location>
</feature>
<dbReference type="OrthoDB" id="6581954at2759"/>
<evidence type="ECO:0000256" key="8">
    <source>
        <dbReference type="PIRSR" id="PIRSR600175-2"/>
    </source>
</evidence>
<feature type="transmembrane region" description="Helical" evidence="9">
    <location>
        <begin position="372"/>
        <end position="394"/>
    </location>
</feature>
<dbReference type="AlphaFoldDB" id="G0PK15"/>
<gene>
    <name evidence="10" type="ORF">CAEBREN_09893</name>
</gene>
<feature type="disulfide bond" evidence="8">
    <location>
        <begin position="148"/>
        <end position="159"/>
    </location>
</feature>
<dbReference type="GO" id="GO:0015179">
    <property type="term" value="F:L-amino acid transmembrane transporter activity"/>
    <property type="evidence" value="ECO:0007669"/>
    <property type="project" value="TreeGrafter"/>
</dbReference>
<keyword evidence="6 9" id="KW-0472">Membrane</keyword>
<dbReference type="eggNOG" id="KOG3660">
    <property type="taxonomic scope" value="Eukaryota"/>
</dbReference>
<keyword evidence="2" id="KW-0813">Transport</keyword>
<dbReference type="PANTHER" id="PTHR11616:SF295">
    <property type="entry name" value="SODIUM: NEUROTRANSMITTER SYMPORTER FAMILY"/>
    <property type="match status" value="1"/>
</dbReference>
<dbReference type="Proteomes" id="UP000008068">
    <property type="component" value="Unassembled WGS sequence"/>
</dbReference>
<dbReference type="GO" id="GO:0089718">
    <property type="term" value="P:amino acid import across plasma membrane"/>
    <property type="evidence" value="ECO:0007669"/>
    <property type="project" value="TreeGrafter"/>
</dbReference>
<dbReference type="FunCoup" id="G0PK15">
    <property type="interactions" value="1"/>
</dbReference>
<keyword evidence="11" id="KW-1185">Reference proteome</keyword>
<evidence type="ECO:0000256" key="9">
    <source>
        <dbReference type="SAM" id="Phobius"/>
    </source>
</evidence>
<feature type="transmembrane region" description="Helical" evidence="9">
    <location>
        <begin position="492"/>
        <end position="512"/>
    </location>
</feature>
<evidence type="ECO:0000313" key="11">
    <source>
        <dbReference type="Proteomes" id="UP000008068"/>
    </source>
</evidence>
<dbReference type="GO" id="GO:0005886">
    <property type="term" value="C:plasma membrane"/>
    <property type="evidence" value="ECO:0007669"/>
    <property type="project" value="TreeGrafter"/>
</dbReference>
<proteinExistence type="predicted"/>
<dbReference type="InterPro" id="IPR000175">
    <property type="entry name" value="Na/ntran_symport"/>
</dbReference>
<reference evidence="11" key="1">
    <citation type="submission" date="2011-07" db="EMBL/GenBank/DDBJ databases">
        <authorList>
            <consortium name="Caenorhabditis brenneri Sequencing and Analysis Consortium"/>
            <person name="Wilson R.K."/>
        </authorList>
    </citation>
    <scope>NUCLEOTIDE SEQUENCE [LARGE SCALE GENOMIC DNA]</scope>
    <source>
        <strain evidence="11">PB2801</strain>
    </source>
</reference>
<feature type="transmembrane region" description="Helical" evidence="9">
    <location>
        <begin position="632"/>
        <end position="653"/>
    </location>
</feature>
<dbReference type="Pfam" id="PF00209">
    <property type="entry name" value="SNF"/>
    <property type="match status" value="1"/>
</dbReference>
<evidence type="ECO:0000256" key="6">
    <source>
        <dbReference type="ARBA" id="ARBA00023136"/>
    </source>
</evidence>
<evidence type="ECO:0000256" key="7">
    <source>
        <dbReference type="PIRSR" id="PIRSR600175-1"/>
    </source>
</evidence>
<dbReference type="EMBL" id="GL380787">
    <property type="protein sequence ID" value="EGT31578.1"/>
    <property type="molecule type" value="Genomic_DNA"/>
</dbReference>
<dbReference type="HOGENOM" id="CLU_006855_9_2_1"/>
<keyword evidence="7" id="KW-0479">Metal-binding</keyword>
<keyword evidence="3 9" id="KW-0812">Transmembrane</keyword>
<protein>
    <submittedName>
        <fullName evidence="10">Uncharacterized protein</fullName>
    </submittedName>
</protein>
<dbReference type="STRING" id="135651.G0PK15"/>
<dbReference type="InParanoid" id="G0PK15"/>
<evidence type="ECO:0000256" key="4">
    <source>
        <dbReference type="ARBA" id="ARBA00022847"/>
    </source>
</evidence>
<feature type="transmembrane region" description="Helical" evidence="9">
    <location>
        <begin position="311"/>
        <end position="340"/>
    </location>
</feature>
<accession>G0PK15</accession>
<dbReference type="OMA" id="GWFYCAH"/>
<evidence type="ECO:0000256" key="3">
    <source>
        <dbReference type="ARBA" id="ARBA00022692"/>
    </source>
</evidence>
<keyword evidence="7" id="KW-0915">Sodium</keyword>